<evidence type="ECO:0000313" key="1">
    <source>
        <dbReference type="EMBL" id="SCB36021.1"/>
    </source>
</evidence>
<dbReference type="SUPFAM" id="SSF55874">
    <property type="entry name" value="ATPase domain of HSP90 chaperone/DNA topoisomerase II/histidine kinase"/>
    <property type="match status" value="1"/>
</dbReference>
<dbReference type="Pfam" id="PF13589">
    <property type="entry name" value="HATPase_c_3"/>
    <property type="match status" value="1"/>
</dbReference>
<dbReference type="AlphaFoldDB" id="A0A1C3W809"/>
<reference evidence="1 2" key="1">
    <citation type="submission" date="2016-08" db="EMBL/GenBank/DDBJ databases">
        <authorList>
            <person name="Seilhamer J.J."/>
        </authorList>
    </citation>
    <scope>NUCLEOTIDE SEQUENCE [LARGE SCALE GENOMIC DNA]</scope>
    <source>
        <strain evidence="1 2">P1-7</strain>
    </source>
</reference>
<dbReference type="OrthoDB" id="9816482at2"/>
<dbReference type="Proteomes" id="UP000199205">
    <property type="component" value="Unassembled WGS sequence"/>
</dbReference>
<dbReference type="Gene3D" id="3.30.565.10">
    <property type="entry name" value="Histidine kinase-like ATPase, C-terminal domain"/>
    <property type="match status" value="1"/>
</dbReference>
<keyword evidence="1" id="KW-0808">Transferase</keyword>
<dbReference type="GO" id="GO:0016301">
    <property type="term" value="F:kinase activity"/>
    <property type="evidence" value="ECO:0007669"/>
    <property type="project" value="UniProtKB-KW"/>
</dbReference>
<sequence>MWQRKHCREIAVVTRELTELDKASVVTKTFATRARTIDHLGREQIADAPTAVSELWKNSWDAYARTVNLHLFNEEPSVAVLTDDGHGMREADLFGRWLVIGTESKISDTHPVRAPVGGRHRCQVPGGLAEPAAG</sequence>
<organism evidence="1 2">
    <name type="scientific">Rhizobium lusitanum</name>
    <dbReference type="NCBI Taxonomy" id="293958"/>
    <lineage>
        <taxon>Bacteria</taxon>
        <taxon>Pseudomonadati</taxon>
        <taxon>Pseudomonadota</taxon>
        <taxon>Alphaproteobacteria</taxon>
        <taxon>Hyphomicrobiales</taxon>
        <taxon>Rhizobiaceae</taxon>
        <taxon>Rhizobium/Agrobacterium group</taxon>
        <taxon>Rhizobium</taxon>
    </lineage>
</organism>
<proteinExistence type="predicted"/>
<dbReference type="InterPro" id="IPR036890">
    <property type="entry name" value="HATPase_C_sf"/>
</dbReference>
<protein>
    <submittedName>
        <fullName evidence="1">Histidine kinase-, DNA gyrase B-, and HSP90-like ATPase</fullName>
    </submittedName>
</protein>
<evidence type="ECO:0000313" key="2">
    <source>
        <dbReference type="Proteomes" id="UP000199205"/>
    </source>
</evidence>
<dbReference type="EMBL" id="FMAF01000009">
    <property type="protein sequence ID" value="SCB36021.1"/>
    <property type="molecule type" value="Genomic_DNA"/>
</dbReference>
<accession>A0A1C3W809</accession>
<name>A0A1C3W809_9HYPH</name>
<keyword evidence="1" id="KW-0418">Kinase</keyword>
<gene>
    <name evidence="1" type="ORF">GA0061101_1092</name>
</gene>